<evidence type="ECO:0000256" key="6">
    <source>
        <dbReference type="ARBA" id="ARBA00023136"/>
    </source>
</evidence>
<dbReference type="STRING" id="587909.SAMN05421810_1016"/>
<comment type="subcellular location">
    <subcellularLocation>
        <location evidence="1">Cell membrane</location>
        <topology evidence="1">Multi-pass membrane protein</topology>
    </subcellularLocation>
</comment>
<evidence type="ECO:0000256" key="3">
    <source>
        <dbReference type="ARBA" id="ARBA00022475"/>
    </source>
</evidence>
<evidence type="ECO:0000313" key="10">
    <source>
        <dbReference type="EMBL" id="SFO80498.1"/>
    </source>
</evidence>
<dbReference type="AlphaFoldDB" id="A0A1I5K6A2"/>
<sequence>MGRVAVRPWRERGAPFGSWLLGPREQRNSLLRLRVQTLLTGSVVIANLIGIAAVIALVTVVIPGPSVFVPELVLVHFVGVPAYVLLALAIGVVRGTRRALRALRWAIEDREPAERDRKATLRVPLRLFVLQAVLWFGGAVVFTTIYAFVLPDAVFKIAFTVVLSGLVVCANAYLLSEFALRPIAARALSTGPPPRRRLVAGVTVRVLMAWALGTGVPVTGLMLVAGFALLRRDVSTDGLAVAVLVLGAITLVVGFFLVLLMARATVAPIRTVRVALGRVERGDLDTEVVVFDGTELGLLQAGFNRMVEGLRERERIRELFGRHVGEEVAREALARGSGLGGEVREVAVLFVDVVGSTTLAATRPPTEVVDLLNRFFAVVVAEVHAHRGVVNKFEGDAALAVFGAPADLPDAAGTALAAARSMGRRLRDEVTECAAGIGVAAGPAVAGNVGAEHRYEYTVIGDPVNEAARLTEVAKSAPGRVVAAMRAVERAGAGEAARWRVVEETTLRGRTEPTRIAVPVEEALG</sequence>
<dbReference type="PANTHER" id="PTHR43081:SF17">
    <property type="entry name" value="BLL5647 PROTEIN"/>
    <property type="match status" value="1"/>
</dbReference>
<organism evidence="10 11">
    <name type="scientific">Amycolatopsis arida</name>
    <dbReference type="NCBI Taxonomy" id="587909"/>
    <lineage>
        <taxon>Bacteria</taxon>
        <taxon>Bacillati</taxon>
        <taxon>Actinomycetota</taxon>
        <taxon>Actinomycetes</taxon>
        <taxon>Pseudonocardiales</taxon>
        <taxon>Pseudonocardiaceae</taxon>
        <taxon>Amycolatopsis</taxon>
    </lineage>
</organism>
<dbReference type="Pfam" id="PF00672">
    <property type="entry name" value="HAMP"/>
    <property type="match status" value="1"/>
</dbReference>
<dbReference type="SMART" id="SM00304">
    <property type="entry name" value="HAMP"/>
    <property type="match status" value="1"/>
</dbReference>
<dbReference type="InterPro" id="IPR003660">
    <property type="entry name" value="HAMP_dom"/>
</dbReference>
<feature type="transmembrane region" description="Helical" evidence="7">
    <location>
        <begin position="127"/>
        <end position="149"/>
    </location>
</feature>
<keyword evidence="4 7" id="KW-0812">Transmembrane</keyword>
<protein>
    <submittedName>
        <fullName evidence="10">Adenylate cyclase</fullName>
    </submittedName>
</protein>
<feature type="transmembrane region" description="Helical" evidence="7">
    <location>
        <begin position="37"/>
        <end position="62"/>
    </location>
</feature>
<feature type="transmembrane region" description="Helical" evidence="7">
    <location>
        <begin position="197"/>
        <end position="227"/>
    </location>
</feature>
<feature type="transmembrane region" description="Helical" evidence="7">
    <location>
        <begin position="155"/>
        <end position="176"/>
    </location>
</feature>
<feature type="domain" description="Guanylate cyclase" evidence="8">
    <location>
        <begin position="347"/>
        <end position="471"/>
    </location>
</feature>
<dbReference type="Proteomes" id="UP000198727">
    <property type="component" value="Unassembled WGS sequence"/>
</dbReference>
<dbReference type="SMART" id="SM00044">
    <property type="entry name" value="CYCc"/>
    <property type="match status" value="1"/>
</dbReference>
<dbReference type="SUPFAM" id="SSF158472">
    <property type="entry name" value="HAMP domain-like"/>
    <property type="match status" value="1"/>
</dbReference>
<dbReference type="PANTHER" id="PTHR43081">
    <property type="entry name" value="ADENYLATE CYCLASE, TERMINAL-DIFFERENTIATION SPECIFIC-RELATED"/>
    <property type="match status" value="1"/>
</dbReference>
<gene>
    <name evidence="10" type="ORF">SAMN05421810_1016</name>
</gene>
<dbReference type="CDD" id="cd07302">
    <property type="entry name" value="CHD"/>
    <property type="match status" value="1"/>
</dbReference>
<evidence type="ECO:0000313" key="11">
    <source>
        <dbReference type="Proteomes" id="UP000198727"/>
    </source>
</evidence>
<feature type="domain" description="HAMP" evidence="9">
    <location>
        <begin position="263"/>
        <end position="315"/>
    </location>
</feature>
<dbReference type="InterPro" id="IPR001054">
    <property type="entry name" value="A/G_cyclase"/>
</dbReference>
<dbReference type="InterPro" id="IPR050697">
    <property type="entry name" value="Adenylyl/Guanylyl_Cyclase_3/4"/>
</dbReference>
<comment type="similarity">
    <text evidence="2">Belongs to the adenylyl cyclase class-3 family.</text>
</comment>
<dbReference type="PROSITE" id="PS50885">
    <property type="entry name" value="HAMP"/>
    <property type="match status" value="1"/>
</dbReference>
<proteinExistence type="inferred from homology"/>
<feature type="transmembrane region" description="Helical" evidence="7">
    <location>
        <begin position="74"/>
        <end position="93"/>
    </location>
</feature>
<dbReference type="Gene3D" id="3.30.70.1230">
    <property type="entry name" value="Nucleotide cyclase"/>
    <property type="match status" value="1"/>
</dbReference>
<keyword evidence="6 7" id="KW-0472">Membrane</keyword>
<dbReference type="InterPro" id="IPR029787">
    <property type="entry name" value="Nucleotide_cyclase"/>
</dbReference>
<dbReference type="GO" id="GO:0035556">
    <property type="term" value="P:intracellular signal transduction"/>
    <property type="evidence" value="ECO:0007669"/>
    <property type="project" value="InterPro"/>
</dbReference>
<keyword evidence="3" id="KW-1003">Cell membrane</keyword>
<dbReference type="SUPFAM" id="SSF55073">
    <property type="entry name" value="Nucleotide cyclase"/>
    <property type="match status" value="1"/>
</dbReference>
<feature type="transmembrane region" description="Helical" evidence="7">
    <location>
        <begin position="239"/>
        <end position="260"/>
    </location>
</feature>
<evidence type="ECO:0000256" key="7">
    <source>
        <dbReference type="SAM" id="Phobius"/>
    </source>
</evidence>
<dbReference type="GO" id="GO:0004016">
    <property type="term" value="F:adenylate cyclase activity"/>
    <property type="evidence" value="ECO:0007669"/>
    <property type="project" value="UniProtKB-ARBA"/>
</dbReference>
<dbReference type="GO" id="GO:0005886">
    <property type="term" value="C:plasma membrane"/>
    <property type="evidence" value="ECO:0007669"/>
    <property type="project" value="UniProtKB-SubCell"/>
</dbReference>
<evidence type="ECO:0000259" key="8">
    <source>
        <dbReference type="PROSITE" id="PS50125"/>
    </source>
</evidence>
<dbReference type="PROSITE" id="PS50125">
    <property type="entry name" value="GUANYLATE_CYCLASE_2"/>
    <property type="match status" value="1"/>
</dbReference>
<dbReference type="Pfam" id="PF00211">
    <property type="entry name" value="Guanylate_cyc"/>
    <property type="match status" value="1"/>
</dbReference>
<dbReference type="EMBL" id="FOWW01000001">
    <property type="protein sequence ID" value="SFO80498.1"/>
    <property type="molecule type" value="Genomic_DNA"/>
</dbReference>
<keyword evidence="5 7" id="KW-1133">Transmembrane helix</keyword>
<evidence type="ECO:0000259" key="9">
    <source>
        <dbReference type="PROSITE" id="PS50885"/>
    </source>
</evidence>
<evidence type="ECO:0000256" key="2">
    <source>
        <dbReference type="ARBA" id="ARBA00005381"/>
    </source>
</evidence>
<dbReference type="CDD" id="cd06225">
    <property type="entry name" value="HAMP"/>
    <property type="match status" value="1"/>
</dbReference>
<name>A0A1I5K6A2_9PSEU</name>
<reference evidence="11" key="1">
    <citation type="submission" date="2016-10" db="EMBL/GenBank/DDBJ databases">
        <authorList>
            <person name="Varghese N."/>
            <person name="Submissions S."/>
        </authorList>
    </citation>
    <scope>NUCLEOTIDE SEQUENCE [LARGE SCALE GENOMIC DNA]</scope>
    <source>
        <strain evidence="11">CGMCC 4.5579</strain>
    </source>
</reference>
<accession>A0A1I5K6A2</accession>
<dbReference type="GO" id="GO:0006171">
    <property type="term" value="P:cAMP biosynthetic process"/>
    <property type="evidence" value="ECO:0007669"/>
    <property type="project" value="TreeGrafter"/>
</dbReference>
<keyword evidence="11" id="KW-1185">Reference proteome</keyword>
<evidence type="ECO:0000256" key="1">
    <source>
        <dbReference type="ARBA" id="ARBA00004651"/>
    </source>
</evidence>
<evidence type="ECO:0000256" key="5">
    <source>
        <dbReference type="ARBA" id="ARBA00022989"/>
    </source>
</evidence>
<evidence type="ECO:0000256" key="4">
    <source>
        <dbReference type="ARBA" id="ARBA00022692"/>
    </source>
</evidence>
<dbReference type="Gene3D" id="6.10.340.10">
    <property type="match status" value="1"/>
</dbReference>